<sequence>MGHPHTYPAMNLAEWLTGTYSRDSPTDKIWSCRAQADLSILLLLLLLLSSDFHGSTAPRLRSDMSSCAQAELLTNGHTQVDVPKHENRQGHSKCEHVYCRKGLFYNRKPVHTHPKCHKCKKTRCKESATFQLRRCANCHLDEYCSEECQNEAWQAGHKDTCSFFTALCKKAAEIAGTPNAWPDLAAWVRFHDNSLVNAALSCYVALIATQGNVSTTHFLAVHVLYKDYPAVPPERRFELVTADFVHKDAWQMGPLYSYMAPAREQIMSGFWGTGSYIILAHFRPLDDPTGAIPFYKHFGISEYHASATLACRPPLEQLRENLELGAKMRFCCTKSFKGGDKCCCGGWTHKKISE</sequence>
<keyword evidence="2 4" id="KW-0863">Zinc-finger</keyword>
<keyword evidence="3" id="KW-0862">Zinc</keyword>
<name>A0A371DI35_9APHY</name>
<dbReference type="AlphaFoldDB" id="A0A371DI35"/>
<accession>A0A371DI35</accession>
<reference evidence="6 7" key="1">
    <citation type="journal article" date="2018" name="Biotechnol. Biofuels">
        <title>Integrative visual omics of the white-rot fungus Polyporus brumalis exposes the biotechnological potential of its oxidative enzymes for delignifying raw plant biomass.</title>
        <authorList>
            <person name="Miyauchi S."/>
            <person name="Rancon A."/>
            <person name="Drula E."/>
            <person name="Hage H."/>
            <person name="Chaduli D."/>
            <person name="Favel A."/>
            <person name="Grisel S."/>
            <person name="Henrissat B."/>
            <person name="Herpoel-Gimbert I."/>
            <person name="Ruiz-Duenas F.J."/>
            <person name="Chevret D."/>
            <person name="Hainaut M."/>
            <person name="Lin J."/>
            <person name="Wang M."/>
            <person name="Pangilinan J."/>
            <person name="Lipzen A."/>
            <person name="Lesage-Meessen L."/>
            <person name="Navarro D."/>
            <person name="Riley R."/>
            <person name="Grigoriev I.V."/>
            <person name="Zhou S."/>
            <person name="Raouche S."/>
            <person name="Rosso M.N."/>
        </authorList>
    </citation>
    <scope>NUCLEOTIDE SEQUENCE [LARGE SCALE GENOMIC DNA]</scope>
    <source>
        <strain evidence="6 7">BRFM 1820</strain>
    </source>
</reference>
<evidence type="ECO:0000313" key="6">
    <source>
        <dbReference type="EMBL" id="RDX52195.1"/>
    </source>
</evidence>
<keyword evidence="1" id="KW-0479">Metal-binding</keyword>
<evidence type="ECO:0000256" key="3">
    <source>
        <dbReference type="ARBA" id="ARBA00022833"/>
    </source>
</evidence>
<protein>
    <recommendedName>
        <fullName evidence="5">MYND-type domain-containing protein</fullName>
    </recommendedName>
</protein>
<dbReference type="GO" id="GO:0008270">
    <property type="term" value="F:zinc ion binding"/>
    <property type="evidence" value="ECO:0007669"/>
    <property type="project" value="UniProtKB-KW"/>
</dbReference>
<dbReference type="PROSITE" id="PS01360">
    <property type="entry name" value="ZF_MYND_1"/>
    <property type="match status" value="1"/>
</dbReference>
<dbReference type="Proteomes" id="UP000256964">
    <property type="component" value="Unassembled WGS sequence"/>
</dbReference>
<dbReference type="InterPro" id="IPR046341">
    <property type="entry name" value="SET_dom_sf"/>
</dbReference>
<dbReference type="Gene3D" id="6.10.140.2220">
    <property type="match status" value="1"/>
</dbReference>
<evidence type="ECO:0000259" key="5">
    <source>
        <dbReference type="PROSITE" id="PS50865"/>
    </source>
</evidence>
<evidence type="ECO:0000256" key="1">
    <source>
        <dbReference type="ARBA" id="ARBA00022723"/>
    </source>
</evidence>
<dbReference type="InterPro" id="IPR002893">
    <property type="entry name" value="Znf_MYND"/>
</dbReference>
<organism evidence="6 7">
    <name type="scientific">Lentinus brumalis</name>
    <dbReference type="NCBI Taxonomy" id="2498619"/>
    <lineage>
        <taxon>Eukaryota</taxon>
        <taxon>Fungi</taxon>
        <taxon>Dikarya</taxon>
        <taxon>Basidiomycota</taxon>
        <taxon>Agaricomycotina</taxon>
        <taxon>Agaricomycetes</taxon>
        <taxon>Polyporales</taxon>
        <taxon>Polyporaceae</taxon>
        <taxon>Lentinus</taxon>
    </lineage>
</organism>
<dbReference type="Gene3D" id="2.170.270.10">
    <property type="entry name" value="SET domain"/>
    <property type="match status" value="1"/>
</dbReference>
<gene>
    <name evidence="6" type="ORF">OH76DRAFT_197151</name>
</gene>
<evidence type="ECO:0000313" key="7">
    <source>
        <dbReference type="Proteomes" id="UP000256964"/>
    </source>
</evidence>
<dbReference type="OrthoDB" id="2945048at2759"/>
<evidence type="ECO:0000256" key="2">
    <source>
        <dbReference type="ARBA" id="ARBA00022771"/>
    </source>
</evidence>
<dbReference type="PROSITE" id="PS50865">
    <property type="entry name" value="ZF_MYND_2"/>
    <property type="match status" value="1"/>
</dbReference>
<dbReference type="EMBL" id="KZ857391">
    <property type="protein sequence ID" value="RDX52195.1"/>
    <property type="molecule type" value="Genomic_DNA"/>
</dbReference>
<feature type="domain" description="MYND-type" evidence="5">
    <location>
        <begin position="116"/>
        <end position="161"/>
    </location>
</feature>
<dbReference type="Pfam" id="PF01753">
    <property type="entry name" value="zf-MYND"/>
    <property type="match status" value="1"/>
</dbReference>
<dbReference type="SUPFAM" id="SSF144232">
    <property type="entry name" value="HIT/MYND zinc finger-like"/>
    <property type="match status" value="1"/>
</dbReference>
<proteinExistence type="predicted"/>
<evidence type="ECO:0000256" key="4">
    <source>
        <dbReference type="PROSITE-ProRule" id="PRU00134"/>
    </source>
</evidence>
<keyword evidence="7" id="KW-1185">Reference proteome</keyword>